<dbReference type="PANTHER" id="PTHR31111:SF136">
    <property type="entry name" value="F-BOX ASSOCIATED DOMAIN-CONTAINING PROTEIN"/>
    <property type="match status" value="1"/>
</dbReference>
<gene>
    <name evidence="2" type="ORF">GIB67_023022</name>
</gene>
<proteinExistence type="predicted"/>
<feature type="non-terminal residue" evidence="2">
    <location>
        <position position="56"/>
    </location>
</feature>
<dbReference type="Proteomes" id="UP000541444">
    <property type="component" value="Unassembled WGS sequence"/>
</dbReference>
<dbReference type="InterPro" id="IPR036047">
    <property type="entry name" value="F-box-like_dom_sf"/>
</dbReference>
<dbReference type="Pfam" id="PF00646">
    <property type="entry name" value="F-box"/>
    <property type="match status" value="1"/>
</dbReference>
<dbReference type="SUPFAM" id="SSF81383">
    <property type="entry name" value="F-box domain"/>
    <property type="match status" value="1"/>
</dbReference>
<dbReference type="SMART" id="SM00256">
    <property type="entry name" value="FBOX"/>
    <property type="match status" value="1"/>
</dbReference>
<evidence type="ECO:0000313" key="3">
    <source>
        <dbReference type="Proteomes" id="UP000541444"/>
    </source>
</evidence>
<dbReference type="InterPro" id="IPR001810">
    <property type="entry name" value="F-box_dom"/>
</dbReference>
<dbReference type="PANTHER" id="PTHR31111">
    <property type="entry name" value="BNAA05G37150D PROTEIN-RELATED"/>
    <property type="match status" value="1"/>
</dbReference>
<dbReference type="PROSITE" id="PS50181">
    <property type="entry name" value="FBOX"/>
    <property type="match status" value="1"/>
</dbReference>
<dbReference type="EMBL" id="JACGCM010000333">
    <property type="protein sequence ID" value="KAF6173663.1"/>
    <property type="molecule type" value="Genomic_DNA"/>
</dbReference>
<evidence type="ECO:0000313" key="2">
    <source>
        <dbReference type="EMBL" id="KAF6173663.1"/>
    </source>
</evidence>
<accession>A0A7J7P2W8</accession>
<organism evidence="2 3">
    <name type="scientific">Kingdonia uniflora</name>
    <dbReference type="NCBI Taxonomy" id="39325"/>
    <lineage>
        <taxon>Eukaryota</taxon>
        <taxon>Viridiplantae</taxon>
        <taxon>Streptophyta</taxon>
        <taxon>Embryophyta</taxon>
        <taxon>Tracheophyta</taxon>
        <taxon>Spermatophyta</taxon>
        <taxon>Magnoliopsida</taxon>
        <taxon>Ranunculales</taxon>
        <taxon>Circaeasteraceae</taxon>
        <taxon>Kingdonia</taxon>
    </lineage>
</organism>
<sequence>METNETKRNLPYTVIASIFSRLPIESLMRFTCLSKTWYKSMKNQDFVNLHLSRSKS</sequence>
<feature type="domain" description="F-box" evidence="1">
    <location>
        <begin position="4"/>
        <end position="49"/>
    </location>
</feature>
<dbReference type="AlphaFoldDB" id="A0A7J7P2W8"/>
<comment type="caution">
    <text evidence="2">The sequence shown here is derived from an EMBL/GenBank/DDBJ whole genome shotgun (WGS) entry which is preliminary data.</text>
</comment>
<reference evidence="2 3" key="1">
    <citation type="journal article" date="2020" name="IScience">
        <title>Genome Sequencing of the Endangered Kingdonia uniflora (Circaeasteraceae, Ranunculales) Reveals Potential Mechanisms of Evolutionary Specialization.</title>
        <authorList>
            <person name="Sun Y."/>
            <person name="Deng T."/>
            <person name="Zhang A."/>
            <person name="Moore M.J."/>
            <person name="Landis J.B."/>
            <person name="Lin N."/>
            <person name="Zhang H."/>
            <person name="Zhang X."/>
            <person name="Huang J."/>
            <person name="Zhang X."/>
            <person name="Sun H."/>
            <person name="Wang H."/>
        </authorList>
    </citation>
    <scope>NUCLEOTIDE SEQUENCE [LARGE SCALE GENOMIC DNA]</scope>
    <source>
        <strain evidence="2">TB1705</strain>
        <tissue evidence="2">Leaf</tissue>
    </source>
</reference>
<keyword evidence="3" id="KW-1185">Reference proteome</keyword>
<dbReference type="Gene3D" id="1.20.1280.50">
    <property type="match status" value="1"/>
</dbReference>
<name>A0A7J7P2W8_9MAGN</name>
<evidence type="ECO:0000259" key="1">
    <source>
        <dbReference type="PROSITE" id="PS50181"/>
    </source>
</evidence>
<protein>
    <recommendedName>
        <fullName evidence="1">F-box domain-containing protein</fullName>
    </recommendedName>
</protein>
<dbReference type="OrthoDB" id="1924677at2759"/>